<evidence type="ECO:0000313" key="5">
    <source>
        <dbReference type="Proteomes" id="UP000282438"/>
    </source>
</evidence>
<keyword evidence="2" id="KW-0560">Oxidoreductase</keyword>
<dbReference type="Gene3D" id="3.40.50.720">
    <property type="entry name" value="NAD(P)-binding Rossmann-like Domain"/>
    <property type="match status" value="1"/>
</dbReference>
<dbReference type="OrthoDB" id="9789083at2"/>
<dbReference type="Pfam" id="PF00106">
    <property type="entry name" value="adh_short"/>
    <property type="match status" value="1"/>
</dbReference>
<comment type="similarity">
    <text evidence="1 3">Belongs to the short-chain dehydrogenases/reductases (SDR) family.</text>
</comment>
<name>A0A3S8ZRX0_9NEIS</name>
<evidence type="ECO:0000313" key="4">
    <source>
        <dbReference type="EMBL" id="AZN36217.1"/>
    </source>
</evidence>
<dbReference type="AlphaFoldDB" id="A0A3S8ZRX0"/>
<dbReference type="PRINTS" id="PR00080">
    <property type="entry name" value="SDRFAMILY"/>
</dbReference>
<evidence type="ECO:0000256" key="1">
    <source>
        <dbReference type="ARBA" id="ARBA00006484"/>
    </source>
</evidence>
<evidence type="ECO:0000256" key="2">
    <source>
        <dbReference type="ARBA" id="ARBA00023002"/>
    </source>
</evidence>
<sequence>MAAGVILITGCSSGIGYVTAHGLKAKGWRVFATARATKDVEQLKNEGFETLLLDVADSVSIQNAVAALLKKTGGRIDALFNNAGFGVPGAVEDLSREAMRYQFETNVFGAIELTNAVLPAMRQQGHGRIIFNGSVLGFAAMPYRGAYNASKFALEGFADTLRQEMTGSSIHTILLQPGPITSRFRANAQQQFVRWIGADHSFHQPSYLAMQARLAKAGPVAPFTLPAEAVMAVVLKALTVRRPSARYQITTPTKVFWVLKKILPSRVLDYILLKASGDEPGYSYGRS</sequence>
<gene>
    <name evidence="4" type="ORF">EJO50_06810</name>
</gene>
<dbReference type="PROSITE" id="PS00061">
    <property type="entry name" value="ADH_SHORT"/>
    <property type="match status" value="1"/>
</dbReference>
<proteinExistence type="inferred from homology"/>
<dbReference type="InterPro" id="IPR036291">
    <property type="entry name" value="NAD(P)-bd_dom_sf"/>
</dbReference>
<keyword evidence="5" id="KW-1185">Reference proteome</keyword>
<protein>
    <submittedName>
        <fullName evidence="4">SDR family NAD(P)-dependent oxidoreductase</fullName>
    </submittedName>
</protein>
<dbReference type="GO" id="GO:0016491">
    <property type="term" value="F:oxidoreductase activity"/>
    <property type="evidence" value="ECO:0007669"/>
    <property type="project" value="UniProtKB-KW"/>
</dbReference>
<dbReference type="Proteomes" id="UP000282438">
    <property type="component" value="Chromosome"/>
</dbReference>
<dbReference type="KEGG" id="iod:EJO50_06810"/>
<dbReference type="PANTHER" id="PTHR44169:SF6">
    <property type="entry name" value="NADPH-DEPENDENT 1-ACYLDIHYDROXYACETONE PHOSPHATE REDUCTASE"/>
    <property type="match status" value="1"/>
</dbReference>
<dbReference type="PANTHER" id="PTHR44169">
    <property type="entry name" value="NADPH-DEPENDENT 1-ACYLDIHYDROXYACETONE PHOSPHATE REDUCTASE"/>
    <property type="match status" value="1"/>
</dbReference>
<accession>A0A3S8ZRX0</accession>
<dbReference type="InterPro" id="IPR002347">
    <property type="entry name" value="SDR_fam"/>
</dbReference>
<dbReference type="InterPro" id="IPR020904">
    <property type="entry name" value="Sc_DH/Rdtase_CS"/>
</dbReference>
<dbReference type="EMBL" id="CP034433">
    <property type="protein sequence ID" value="AZN36217.1"/>
    <property type="molecule type" value="Genomic_DNA"/>
</dbReference>
<dbReference type="CDD" id="cd05374">
    <property type="entry name" value="17beta-HSD-like_SDR_c"/>
    <property type="match status" value="1"/>
</dbReference>
<evidence type="ECO:0000256" key="3">
    <source>
        <dbReference type="RuleBase" id="RU000363"/>
    </source>
</evidence>
<reference evidence="4 5" key="1">
    <citation type="submission" date="2018-12" db="EMBL/GenBank/DDBJ databases">
        <title>Complete genome sequence of Iodobacter sp. H11R3.</title>
        <authorList>
            <person name="Bae J.-W."/>
        </authorList>
    </citation>
    <scope>NUCLEOTIDE SEQUENCE [LARGE SCALE GENOMIC DNA]</scope>
    <source>
        <strain evidence="4 5">H11R3</strain>
    </source>
</reference>
<dbReference type="SUPFAM" id="SSF51735">
    <property type="entry name" value="NAD(P)-binding Rossmann-fold domains"/>
    <property type="match status" value="1"/>
</dbReference>
<organism evidence="4 5">
    <name type="scientific">Iodobacter ciconiae</name>
    <dbReference type="NCBI Taxonomy" id="2496266"/>
    <lineage>
        <taxon>Bacteria</taxon>
        <taxon>Pseudomonadati</taxon>
        <taxon>Pseudomonadota</taxon>
        <taxon>Betaproteobacteria</taxon>
        <taxon>Neisseriales</taxon>
        <taxon>Chitinibacteraceae</taxon>
        <taxon>Iodobacter</taxon>
    </lineage>
</organism>
<dbReference type="PRINTS" id="PR00081">
    <property type="entry name" value="GDHRDH"/>
</dbReference>
<dbReference type="RefSeq" id="WP_125972688.1">
    <property type="nucleotide sequence ID" value="NZ_CP034433.1"/>
</dbReference>